<dbReference type="Gene3D" id="3.30.590.10">
    <property type="entry name" value="Glutamine synthetase/guanido kinase, catalytic domain"/>
    <property type="match status" value="1"/>
</dbReference>
<dbReference type="OrthoDB" id="9791353at2"/>
<dbReference type="PATRIC" id="fig|742743.3.peg.744"/>
<evidence type="ECO:0000313" key="7">
    <source>
        <dbReference type="EMBL" id="EHO63310.1"/>
    </source>
</evidence>
<dbReference type="InterPro" id="IPR014746">
    <property type="entry name" value="Gln_synth/guanido_kin_cat_dom"/>
</dbReference>
<evidence type="ECO:0000259" key="6">
    <source>
        <dbReference type="PROSITE" id="PS51510"/>
    </source>
</evidence>
<feature type="binding site" evidence="5">
    <location>
        <begin position="201"/>
        <end position="206"/>
    </location>
    <ligand>
        <name>ATP</name>
        <dbReference type="ChEBI" id="CHEBI:30616"/>
    </ligand>
</feature>
<dbReference type="GO" id="GO:0005524">
    <property type="term" value="F:ATP binding"/>
    <property type="evidence" value="ECO:0007669"/>
    <property type="project" value="UniProtKB-UniRule"/>
</dbReference>
<dbReference type="SUPFAM" id="SSF55931">
    <property type="entry name" value="Glutamine synthetase/guanido kinase"/>
    <property type="match status" value="1"/>
</dbReference>
<keyword evidence="4 5" id="KW-0067">ATP-binding</keyword>
<evidence type="ECO:0000256" key="1">
    <source>
        <dbReference type="ARBA" id="ARBA00022679"/>
    </source>
</evidence>
<evidence type="ECO:0000256" key="2">
    <source>
        <dbReference type="ARBA" id="ARBA00022741"/>
    </source>
</evidence>
<comment type="caution">
    <text evidence="7">The sequence shown here is derived from an EMBL/GenBank/DDBJ whole genome shotgun (WGS) entry which is preliminary data.</text>
</comment>
<dbReference type="GO" id="GO:0005615">
    <property type="term" value="C:extracellular space"/>
    <property type="evidence" value="ECO:0007669"/>
    <property type="project" value="TreeGrafter"/>
</dbReference>
<evidence type="ECO:0000256" key="4">
    <source>
        <dbReference type="ARBA" id="ARBA00022840"/>
    </source>
</evidence>
<dbReference type="PANTHER" id="PTHR11547:SF38">
    <property type="entry name" value="ARGININE KINASE 1-RELATED"/>
    <property type="match status" value="1"/>
</dbReference>
<gene>
    <name evidence="7" type="ORF">HMPREF9453_00735</name>
</gene>
<dbReference type="GO" id="GO:0004111">
    <property type="term" value="F:creatine kinase activity"/>
    <property type="evidence" value="ECO:0007669"/>
    <property type="project" value="InterPro"/>
</dbReference>
<dbReference type="InterPro" id="IPR000749">
    <property type="entry name" value="ATP-guanido_PTrfase"/>
</dbReference>
<evidence type="ECO:0000256" key="5">
    <source>
        <dbReference type="PROSITE-ProRule" id="PRU00843"/>
    </source>
</evidence>
<evidence type="ECO:0000256" key="3">
    <source>
        <dbReference type="ARBA" id="ARBA00022777"/>
    </source>
</evidence>
<evidence type="ECO:0000313" key="8">
    <source>
        <dbReference type="Proteomes" id="UP000003277"/>
    </source>
</evidence>
<dbReference type="InterPro" id="IPR022414">
    <property type="entry name" value="ATP-guanido_PTrfase_cat"/>
</dbReference>
<dbReference type="GO" id="GO:0046314">
    <property type="term" value="P:phosphocreatine biosynthetic process"/>
    <property type="evidence" value="ECO:0007669"/>
    <property type="project" value="InterPro"/>
</dbReference>
<keyword evidence="3 5" id="KW-0418">Kinase</keyword>
<dbReference type="Pfam" id="PF00217">
    <property type="entry name" value="ATP-gua_Ptrans"/>
    <property type="match status" value="1"/>
</dbReference>
<dbReference type="PANTHER" id="PTHR11547">
    <property type="entry name" value="ARGININE OR CREATINE KINASE"/>
    <property type="match status" value="1"/>
</dbReference>
<feature type="binding site" evidence="5">
    <location>
        <begin position="175"/>
        <end position="179"/>
    </location>
    <ligand>
        <name>ATP</name>
        <dbReference type="ChEBI" id="CHEBI:30616"/>
    </ligand>
</feature>
<proteinExistence type="inferred from homology"/>
<dbReference type="EMBL" id="ADLT01000017">
    <property type="protein sequence ID" value="EHO63310.1"/>
    <property type="molecule type" value="Genomic_DNA"/>
</dbReference>
<organism evidence="7 8">
    <name type="scientific">Dialister succinatiphilus YIT 11850</name>
    <dbReference type="NCBI Taxonomy" id="742743"/>
    <lineage>
        <taxon>Bacteria</taxon>
        <taxon>Bacillati</taxon>
        <taxon>Bacillota</taxon>
        <taxon>Negativicutes</taxon>
        <taxon>Veillonellales</taxon>
        <taxon>Veillonellaceae</taxon>
        <taxon>Dialister</taxon>
    </lineage>
</organism>
<reference evidence="7 8" key="1">
    <citation type="submission" date="2011-11" db="EMBL/GenBank/DDBJ databases">
        <title>The Genome Sequence of Dialister succinatiphilus YIT 11850.</title>
        <authorList>
            <consortium name="The Broad Institute Genome Sequencing Platform"/>
            <person name="Earl A."/>
            <person name="Ward D."/>
            <person name="Feldgarden M."/>
            <person name="Gevers D."/>
            <person name="Morotomi M."/>
            <person name="Young S.K."/>
            <person name="Zeng Q."/>
            <person name="Gargeya S."/>
            <person name="Fitzgerald M."/>
            <person name="Haas B."/>
            <person name="Abouelleil A."/>
            <person name="Alvarado L."/>
            <person name="Arachchi H.M."/>
            <person name="Berlin A."/>
            <person name="Brown A."/>
            <person name="Chapman S.B."/>
            <person name="Dunbar C."/>
            <person name="Gearin G."/>
            <person name="Goldberg J."/>
            <person name="Griggs A."/>
            <person name="Gujja S."/>
            <person name="Heiman D."/>
            <person name="Howarth C."/>
            <person name="Lui A."/>
            <person name="MacDonald P.J.P."/>
            <person name="Montmayeur A."/>
            <person name="Murphy C."/>
            <person name="Neiman D."/>
            <person name="Pearson M."/>
            <person name="Priest M."/>
            <person name="Roberts A."/>
            <person name="Saif S."/>
            <person name="Shea T."/>
            <person name="Sisk P."/>
            <person name="Stolte C."/>
            <person name="Sykes S."/>
            <person name="Wortman J."/>
            <person name="Nusbaum C."/>
            <person name="Birren B."/>
        </authorList>
    </citation>
    <scope>NUCLEOTIDE SEQUENCE [LARGE SCALE GENOMIC DNA]</scope>
    <source>
        <strain evidence="7 8">YIT 11850</strain>
    </source>
</reference>
<dbReference type="RefSeq" id="WP_008859239.1">
    <property type="nucleotide sequence ID" value="NZ_JH591187.1"/>
</dbReference>
<name>H1CZE2_9FIRM</name>
<feature type="binding site" evidence="5">
    <location>
        <begin position="25"/>
        <end position="29"/>
    </location>
    <ligand>
        <name>ATP</name>
        <dbReference type="ChEBI" id="CHEBI:30616"/>
    </ligand>
</feature>
<comment type="similarity">
    <text evidence="5">Belongs to the ATP:guanido phosphotransferase family.</text>
</comment>
<sequence>MTLQEILGNELPRWAQISKDDPVIFTRLALFRNIKSTRFPSMLQGSEKAKAAGKLDEAVRYINDHGFGPFIPYGMESLNEEERNVLSEKGFLPEEGRLLDGNSRLYLNEDGSLAIRTNVHDHLAFLGFSGGNTVFSLWKRTARLADEASDILDYAFDKEFGYLTASPQFTGSGMKMVSLLFLPGFALHDKIGSLSEFLELRGFHLSPAAGKADGRLPFYLLENTRSLGIREVDYVSELDKILQEITEEEKKLWKDTFQSSEEELRDRIWRALGTLKYARRMTREEALYLSGLIRMGINADMIPDEDGLTFYRLYSLIPDSQVALISHTAPDDRTAMEKWRSALLRDVLKNL</sequence>
<accession>H1CZE2</accession>
<keyword evidence="2 5" id="KW-0547">Nucleotide-binding</keyword>
<protein>
    <recommendedName>
        <fullName evidence="6">Phosphagen kinase C-terminal domain-containing protein</fullName>
    </recommendedName>
</protein>
<keyword evidence="1 5" id="KW-0808">Transferase</keyword>
<dbReference type="Proteomes" id="UP000003277">
    <property type="component" value="Unassembled WGS sequence"/>
</dbReference>
<dbReference type="AlphaFoldDB" id="H1CZE2"/>
<dbReference type="STRING" id="742743.HMPREF9453_00735"/>
<comment type="caution">
    <text evidence="5">Lacks conserved residue(s) required for the propagation of feature annotation.</text>
</comment>
<feature type="domain" description="Phosphagen kinase C-terminal" evidence="6">
    <location>
        <begin position="22"/>
        <end position="252"/>
    </location>
</feature>
<dbReference type="eggNOG" id="COG3869">
    <property type="taxonomic scope" value="Bacteria"/>
</dbReference>
<dbReference type="HOGENOM" id="CLU_066591_1_0_9"/>
<keyword evidence="8" id="KW-1185">Reference proteome</keyword>
<dbReference type="PROSITE" id="PS51510">
    <property type="entry name" value="PHOSPHAGEN_KINASE_C"/>
    <property type="match status" value="1"/>
</dbReference>